<name>A0A8S1JDW4_9CHLO</name>
<dbReference type="SUPFAM" id="SSF54593">
    <property type="entry name" value="Glyoxalase/Bleomycin resistance protein/Dihydroxybiphenyl dioxygenase"/>
    <property type="match status" value="1"/>
</dbReference>
<dbReference type="InterPro" id="IPR052164">
    <property type="entry name" value="Anthracycline_SecMetBiosynth"/>
</dbReference>
<dbReference type="PANTHER" id="PTHR33993:SF14">
    <property type="entry name" value="GB|AAF24581.1"/>
    <property type="match status" value="1"/>
</dbReference>
<dbReference type="PANTHER" id="PTHR33993">
    <property type="entry name" value="GLYOXALASE-RELATED"/>
    <property type="match status" value="1"/>
</dbReference>
<sequence>MASLRYILLLQKDVPKAVKFYCQGLGLTPSVFTERWAELKAGDATIALKAVEGEALCSVGYSPFLSFTVEDLQESVMRMADLGGTLDGPIRYPPQGK</sequence>
<reference evidence="2" key="1">
    <citation type="submission" date="2020-12" db="EMBL/GenBank/DDBJ databases">
        <authorList>
            <person name="Iha C."/>
        </authorList>
    </citation>
    <scope>NUCLEOTIDE SEQUENCE</scope>
</reference>
<dbReference type="Pfam" id="PF00903">
    <property type="entry name" value="Glyoxalase"/>
    <property type="match status" value="1"/>
</dbReference>
<comment type="caution">
    <text evidence="2">The sequence shown here is derived from an EMBL/GenBank/DDBJ whole genome shotgun (WGS) entry which is preliminary data.</text>
</comment>
<evidence type="ECO:0000313" key="3">
    <source>
        <dbReference type="Proteomes" id="UP000708148"/>
    </source>
</evidence>
<organism evidence="2 3">
    <name type="scientific">Ostreobium quekettii</name>
    <dbReference type="NCBI Taxonomy" id="121088"/>
    <lineage>
        <taxon>Eukaryota</taxon>
        <taxon>Viridiplantae</taxon>
        <taxon>Chlorophyta</taxon>
        <taxon>core chlorophytes</taxon>
        <taxon>Ulvophyceae</taxon>
        <taxon>TCBD clade</taxon>
        <taxon>Bryopsidales</taxon>
        <taxon>Ostreobineae</taxon>
        <taxon>Ostreobiaceae</taxon>
        <taxon>Ostreobium</taxon>
    </lineage>
</organism>
<evidence type="ECO:0000313" key="2">
    <source>
        <dbReference type="EMBL" id="CAD7704384.1"/>
    </source>
</evidence>
<dbReference type="InterPro" id="IPR029068">
    <property type="entry name" value="Glyas_Bleomycin-R_OHBP_Dase"/>
</dbReference>
<dbReference type="Gene3D" id="3.10.180.10">
    <property type="entry name" value="2,3-Dihydroxybiphenyl 1,2-Dioxygenase, domain 1"/>
    <property type="match status" value="1"/>
</dbReference>
<protein>
    <recommendedName>
        <fullName evidence="1">VOC domain-containing protein</fullName>
    </recommendedName>
</protein>
<feature type="non-terminal residue" evidence="2">
    <location>
        <position position="1"/>
    </location>
</feature>
<dbReference type="PROSITE" id="PS51819">
    <property type="entry name" value="VOC"/>
    <property type="match status" value="1"/>
</dbReference>
<dbReference type="Proteomes" id="UP000708148">
    <property type="component" value="Unassembled WGS sequence"/>
</dbReference>
<keyword evidence="3" id="KW-1185">Reference proteome</keyword>
<dbReference type="AlphaFoldDB" id="A0A8S1JDW4"/>
<dbReference type="OrthoDB" id="10267381at2759"/>
<accession>A0A8S1JDW4</accession>
<dbReference type="InterPro" id="IPR037523">
    <property type="entry name" value="VOC_core"/>
</dbReference>
<feature type="domain" description="VOC" evidence="1">
    <location>
        <begin position="3"/>
        <end position="97"/>
    </location>
</feature>
<evidence type="ECO:0000259" key="1">
    <source>
        <dbReference type="PROSITE" id="PS51819"/>
    </source>
</evidence>
<dbReference type="EMBL" id="CAJHUC010002797">
    <property type="protein sequence ID" value="CAD7704384.1"/>
    <property type="molecule type" value="Genomic_DNA"/>
</dbReference>
<gene>
    <name evidence="2" type="ORF">OSTQU699_LOCUS9739</name>
</gene>
<dbReference type="InterPro" id="IPR004360">
    <property type="entry name" value="Glyas_Fos-R_dOase_dom"/>
</dbReference>
<proteinExistence type="predicted"/>